<reference evidence="4 5" key="1">
    <citation type="submission" date="2020-08" db="EMBL/GenBank/DDBJ databases">
        <title>Sequencing the genomes of 1000 actinobacteria strains.</title>
        <authorList>
            <person name="Klenk H.-P."/>
        </authorList>
    </citation>
    <scope>NUCLEOTIDE SEQUENCE [LARGE SCALE GENOMIC DNA]</scope>
    <source>
        <strain evidence="4 5">DSM 43582</strain>
    </source>
</reference>
<dbReference type="PROSITE" id="PS00671">
    <property type="entry name" value="D_2_HYDROXYACID_DH_3"/>
    <property type="match status" value="1"/>
</dbReference>
<comment type="caution">
    <text evidence="4">The sequence shown here is derived from an EMBL/GenBank/DDBJ whole genome shotgun (WGS) entry which is preliminary data.</text>
</comment>
<name>A0A7W9PM24_9NOCA</name>
<keyword evidence="1" id="KW-0560">Oxidoreductase</keyword>
<evidence type="ECO:0000313" key="5">
    <source>
        <dbReference type="Proteomes" id="UP000540412"/>
    </source>
</evidence>
<evidence type="ECO:0000256" key="1">
    <source>
        <dbReference type="ARBA" id="ARBA00023002"/>
    </source>
</evidence>
<gene>
    <name evidence="4" type="ORF">BJY24_007566</name>
</gene>
<dbReference type="InterPro" id="IPR006140">
    <property type="entry name" value="D-isomer_DH_NAD-bd"/>
</dbReference>
<evidence type="ECO:0000259" key="3">
    <source>
        <dbReference type="Pfam" id="PF02826"/>
    </source>
</evidence>
<dbReference type="EMBL" id="JACHIT010000002">
    <property type="protein sequence ID" value="MBB5918654.1"/>
    <property type="molecule type" value="Genomic_DNA"/>
</dbReference>
<dbReference type="Gene3D" id="3.40.50.720">
    <property type="entry name" value="NAD(P)-binding Rossmann-like Domain"/>
    <property type="match status" value="2"/>
</dbReference>
<dbReference type="InterPro" id="IPR029753">
    <property type="entry name" value="D-isomer_DH_CS"/>
</dbReference>
<dbReference type="RefSeq" id="WP_040747243.1">
    <property type="nucleotide sequence ID" value="NZ_JACHIT010000002.1"/>
</dbReference>
<sequence length="317" mass="33779">MPEGEPAVPRSVPIALGPHSTPLLERAITAGGGTVTELGAARALVWDGDPAGFPQRLPDGIEWVQLFSAGVEEWFDTDVFRNHPGVVFTSAAGAFARSVAEHALMMLLSGVRYLPEHVLARSWRQREFFPHIGTLRGATVAVVGAGGIGRELIALLHPFGARVIAVNRSGTPVSLPGVVETVPAHRLPEVWPRTDHVVVAAPATPETRHLVGKAELAHLKPTSWVVNVARGSLIDTDALVQALRDGVIGGAALDVTDPEPLPDGHPLWDLPNAVVTPHDSNPPHLRNAAFADRVRENVARFVSGRDPLARIDVVAGY</sequence>
<organism evidence="4 5">
    <name type="scientific">Nocardia transvalensis</name>
    <dbReference type="NCBI Taxonomy" id="37333"/>
    <lineage>
        <taxon>Bacteria</taxon>
        <taxon>Bacillati</taxon>
        <taxon>Actinomycetota</taxon>
        <taxon>Actinomycetes</taxon>
        <taxon>Mycobacteriales</taxon>
        <taxon>Nocardiaceae</taxon>
        <taxon>Nocardia</taxon>
    </lineage>
</organism>
<dbReference type="InterPro" id="IPR036291">
    <property type="entry name" value="NAD(P)-bd_dom_sf"/>
</dbReference>
<feature type="domain" description="D-isomer specific 2-hydroxyacid dehydrogenase NAD-binding" evidence="3">
    <location>
        <begin position="104"/>
        <end position="278"/>
    </location>
</feature>
<dbReference type="GO" id="GO:0016616">
    <property type="term" value="F:oxidoreductase activity, acting on the CH-OH group of donors, NAD or NADP as acceptor"/>
    <property type="evidence" value="ECO:0007669"/>
    <property type="project" value="UniProtKB-ARBA"/>
</dbReference>
<keyword evidence="2" id="KW-0520">NAD</keyword>
<evidence type="ECO:0000256" key="2">
    <source>
        <dbReference type="ARBA" id="ARBA00023027"/>
    </source>
</evidence>
<dbReference type="Proteomes" id="UP000540412">
    <property type="component" value="Unassembled WGS sequence"/>
</dbReference>
<evidence type="ECO:0000313" key="4">
    <source>
        <dbReference type="EMBL" id="MBB5918654.1"/>
    </source>
</evidence>
<proteinExistence type="predicted"/>
<dbReference type="PANTHER" id="PTHR43333">
    <property type="entry name" value="2-HACID_DH_C DOMAIN-CONTAINING PROTEIN"/>
    <property type="match status" value="1"/>
</dbReference>
<keyword evidence="5" id="KW-1185">Reference proteome</keyword>
<dbReference type="SUPFAM" id="SSF51735">
    <property type="entry name" value="NAD(P)-binding Rossmann-fold domains"/>
    <property type="match status" value="1"/>
</dbReference>
<protein>
    <submittedName>
        <fullName evidence="4">Phosphoglycerate dehydrogenase-like enzyme</fullName>
    </submittedName>
</protein>
<dbReference type="GO" id="GO:0051287">
    <property type="term" value="F:NAD binding"/>
    <property type="evidence" value="ECO:0007669"/>
    <property type="project" value="InterPro"/>
</dbReference>
<dbReference type="Pfam" id="PF02826">
    <property type="entry name" value="2-Hacid_dh_C"/>
    <property type="match status" value="1"/>
</dbReference>
<dbReference type="AlphaFoldDB" id="A0A7W9PM24"/>
<dbReference type="CDD" id="cd12159">
    <property type="entry name" value="2-Hacid_dh_2"/>
    <property type="match status" value="1"/>
</dbReference>
<accession>A0A7W9PM24</accession>
<dbReference type="PANTHER" id="PTHR43333:SF1">
    <property type="entry name" value="D-ISOMER SPECIFIC 2-HYDROXYACID DEHYDROGENASE NAD-BINDING DOMAIN-CONTAINING PROTEIN"/>
    <property type="match status" value="1"/>
</dbReference>